<dbReference type="SUPFAM" id="SSF56059">
    <property type="entry name" value="Glutathione synthetase ATP-binding domain-like"/>
    <property type="match status" value="1"/>
</dbReference>
<dbReference type="InterPro" id="IPR005479">
    <property type="entry name" value="CPAse_ATP-bd"/>
</dbReference>
<evidence type="ECO:0000313" key="6">
    <source>
        <dbReference type="EMBL" id="OOC09570.1"/>
    </source>
</evidence>
<dbReference type="AlphaFoldDB" id="A0A1V2ZWT5"/>
<organism evidence="6 7">
    <name type="scientific">Thioalkalivibrio halophilus</name>
    <dbReference type="NCBI Taxonomy" id="252474"/>
    <lineage>
        <taxon>Bacteria</taxon>
        <taxon>Pseudomonadati</taxon>
        <taxon>Pseudomonadota</taxon>
        <taxon>Gammaproteobacteria</taxon>
        <taxon>Chromatiales</taxon>
        <taxon>Ectothiorhodospiraceae</taxon>
        <taxon>Thioalkalivibrio</taxon>
    </lineage>
</organism>
<sequence>MSEKKHVFVVGMDDFNRAKLERLPQAAECEFHAALDFADIRNVDAFDMGDLLERAAARIQRAGVPVDAIVSFYDFPGTVMVPLLAERFGVPGPSLEAVLKCEHKYWSRLEQRKVIPEHIPRFQAFDPHDEEAWSKLGMLPPFWIKPIKSFRSFLAFQINDERQFRSVMPICREKGGFIGAPFAWLMQRSGAPPEIAEMPESFVAESPIGGWQCTLEGYSYNGQVNVYGVVDSVTEQDGSSFSRYEYPSSLPLEIQHRMMDLARLAVQQTGLDNSPFNAEFYYDQTGDQVWLLEINPRISQAHSDIFEKVHGISHHSVMVDLALGRKPRPMERNGEFNVAAHFMFRTHESGRVRRVPSAEAVTRLKSRQPGTEVKIPVRPGQHLKDLQGQDMYSFEIANVFIGGRDRADLLDKYDEALSVLQFDIEKDTEAVIT</sequence>
<dbReference type="PANTHER" id="PTHR43585">
    <property type="entry name" value="FUMIPYRROLE BIOSYNTHESIS PROTEIN C"/>
    <property type="match status" value="1"/>
</dbReference>
<evidence type="ECO:0000256" key="2">
    <source>
        <dbReference type="ARBA" id="ARBA00022741"/>
    </source>
</evidence>
<protein>
    <submittedName>
        <fullName evidence="6">D-alanine--D-alanine ligase</fullName>
    </submittedName>
</protein>
<dbReference type="EMBL" id="MUZR01000044">
    <property type="protein sequence ID" value="OOC09570.1"/>
    <property type="molecule type" value="Genomic_DNA"/>
</dbReference>
<dbReference type="Gene3D" id="3.30.470.20">
    <property type="entry name" value="ATP-grasp fold, B domain"/>
    <property type="match status" value="1"/>
</dbReference>
<dbReference type="PROSITE" id="PS00867">
    <property type="entry name" value="CPSASE_2"/>
    <property type="match status" value="1"/>
</dbReference>
<reference evidence="6 7" key="1">
    <citation type="submission" date="2017-02" db="EMBL/GenBank/DDBJ databases">
        <title>Genomic diversity within the haloalkaliphilic genus Thioalkalivibrio.</title>
        <authorList>
            <person name="Ahn A.-C."/>
            <person name="Meier-Kolthoff J."/>
            <person name="Overmars L."/>
            <person name="Richter M."/>
            <person name="Woyke T."/>
            <person name="Sorokin D.Y."/>
            <person name="Muyzer G."/>
        </authorList>
    </citation>
    <scope>NUCLEOTIDE SEQUENCE [LARGE SCALE GENOMIC DNA]</scope>
    <source>
        <strain evidence="6 7">HL17</strain>
    </source>
</reference>
<dbReference type="PANTHER" id="PTHR43585:SF2">
    <property type="entry name" value="ATP-GRASP ENZYME FSQD"/>
    <property type="match status" value="1"/>
</dbReference>
<accession>A0A1V2ZWT5</accession>
<evidence type="ECO:0000256" key="1">
    <source>
        <dbReference type="ARBA" id="ARBA00022598"/>
    </source>
</evidence>
<dbReference type="InterPro" id="IPR052032">
    <property type="entry name" value="ATP-dep_AA_Ligase"/>
</dbReference>
<feature type="domain" description="ATP-grasp" evidence="5">
    <location>
        <begin position="247"/>
        <end position="323"/>
    </location>
</feature>
<name>A0A1V2ZWT5_9GAMM</name>
<comment type="caution">
    <text evidence="6">The sequence shown here is derived from an EMBL/GenBank/DDBJ whole genome shotgun (WGS) entry which is preliminary data.</text>
</comment>
<keyword evidence="2 4" id="KW-0547">Nucleotide-binding</keyword>
<evidence type="ECO:0000259" key="5">
    <source>
        <dbReference type="PROSITE" id="PS50975"/>
    </source>
</evidence>
<proteinExistence type="predicted"/>
<dbReference type="OrthoDB" id="8441067at2"/>
<dbReference type="RefSeq" id="WP_077244575.1">
    <property type="nucleotide sequence ID" value="NZ_MUZR01000044.1"/>
</dbReference>
<keyword evidence="3 4" id="KW-0067">ATP-binding</keyword>
<dbReference type="InterPro" id="IPR011761">
    <property type="entry name" value="ATP-grasp"/>
</dbReference>
<dbReference type="GO" id="GO:0046872">
    <property type="term" value="F:metal ion binding"/>
    <property type="evidence" value="ECO:0007669"/>
    <property type="project" value="InterPro"/>
</dbReference>
<dbReference type="Pfam" id="PF13535">
    <property type="entry name" value="ATP-grasp_4"/>
    <property type="match status" value="1"/>
</dbReference>
<evidence type="ECO:0000313" key="7">
    <source>
        <dbReference type="Proteomes" id="UP000189177"/>
    </source>
</evidence>
<dbReference type="GO" id="GO:0005524">
    <property type="term" value="F:ATP binding"/>
    <property type="evidence" value="ECO:0007669"/>
    <property type="project" value="UniProtKB-UniRule"/>
</dbReference>
<dbReference type="GO" id="GO:0016874">
    <property type="term" value="F:ligase activity"/>
    <property type="evidence" value="ECO:0007669"/>
    <property type="project" value="UniProtKB-KW"/>
</dbReference>
<dbReference type="STRING" id="252474.B1A74_10230"/>
<dbReference type="PROSITE" id="PS50975">
    <property type="entry name" value="ATP_GRASP"/>
    <property type="match status" value="1"/>
</dbReference>
<keyword evidence="7" id="KW-1185">Reference proteome</keyword>
<gene>
    <name evidence="6" type="ORF">B1A74_10230</name>
</gene>
<evidence type="ECO:0000256" key="3">
    <source>
        <dbReference type="ARBA" id="ARBA00022840"/>
    </source>
</evidence>
<keyword evidence="1 6" id="KW-0436">Ligase</keyword>
<dbReference type="Proteomes" id="UP000189177">
    <property type="component" value="Unassembled WGS sequence"/>
</dbReference>
<evidence type="ECO:0000256" key="4">
    <source>
        <dbReference type="PROSITE-ProRule" id="PRU00409"/>
    </source>
</evidence>